<dbReference type="Pfam" id="PF01098">
    <property type="entry name" value="FTSW_RODA_SPOVE"/>
    <property type="match status" value="2"/>
</dbReference>
<dbReference type="GO" id="GO:0015648">
    <property type="term" value="F:lipid-linked peptidoglycan transporter activity"/>
    <property type="evidence" value="ECO:0007669"/>
    <property type="project" value="TreeGrafter"/>
</dbReference>
<feature type="transmembrane region" description="Helical" evidence="6">
    <location>
        <begin position="248"/>
        <end position="266"/>
    </location>
</feature>
<feature type="transmembrane region" description="Helical" evidence="6">
    <location>
        <begin position="302"/>
        <end position="323"/>
    </location>
</feature>
<feature type="transmembrane region" description="Helical" evidence="6">
    <location>
        <begin position="84"/>
        <end position="102"/>
    </location>
</feature>
<reference evidence="7 8" key="1">
    <citation type="submission" date="2017-06" db="EMBL/GenBank/DDBJ databases">
        <title>Genome sequencing of cyanobaciteial culture collection at National Institute for Environmental Studies (NIES).</title>
        <authorList>
            <person name="Hirose Y."/>
            <person name="Shimura Y."/>
            <person name="Fujisawa T."/>
            <person name="Nakamura Y."/>
            <person name="Kawachi M."/>
        </authorList>
    </citation>
    <scope>NUCLEOTIDE SEQUENCE [LARGE SCALE GENOMIC DNA]</scope>
    <source>
        <strain evidence="7 8">NIES-21</strain>
    </source>
</reference>
<dbReference type="InterPro" id="IPR001182">
    <property type="entry name" value="FtsW/RodA"/>
</dbReference>
<protein>
    <recommendedName>
        <fullName evidence="6">Peptidoglycan glycosyltransferase RodA</fullName>
        <shortName evidence="6">PGT</shortName>
        <ecNumber evidence="6">2.4.99.28</ecNumber>
    </recommendedName>
    <alternativeName>
        <fullName evidence="6">Cell elongation protein RodA</fullName>
    </alternativeName>
    <alternativeName>
        <fullName evidence="6">Cell wall polymerase</fullName>
    </alternativeName>
    <alternativeName>
        <fullName evidence="6">Peptidoglycan polymerase</fullName>
        <shortName evidence="6">PG polymerase</shortName>
    </alternativeName>
</protein>
<dbReference type="HAMAP" id="MF_02079">
    <property type="entry name" value="PGT_RodA"/>
    <property type="match status" value="1"/>
</dbReference>
<sequence>MRILCGKNILFFKINSKVCELNYSYNLRQSQKISPEFYLLYPKFFYSVNLTLQIKFSNRTMLLKRSLPKVRWKSWVKPWQQVDWLLFCLPIAVSIFGGIMILSTELKQPVTDWWWHWLVAGIGVFIALFLSRIRYENLLQWHWITYGLTNFSLIAVMLAGTSAKGAQRWISVAGFNVQPSEFAKIGIIITLAALLHKRTASSLDNVFRALAITAVPWGLVFLQPDLATSLVFGAIVLGMLYWANANPGWLILLISPVISAILFSIYWPLSEPIDLTKVLAVGLGFLGFKEIGFASLGFLKEIAVTPLGILWAFAMAFVGWLTLTWRRSGLAAIGAWTLNILGGELGVFAWNHVLKEYQKDRLTVFINPDHDPLGAGYHLIQSRIAIGAGEIWGWGLFKGPMTQLNFVPEQHTDFIFSAVGEEFGFVGCLVVLFVFCLICFRLLHVAQTAKDNFGSLLAIGVLSMIVFQLIVNVGMTVGLAPVAGIPLPWMSYGRSAMLTNFIALGIVESVANFRQKQKYY</sequence>
<proteinExistence type="inferred from homology"/>
<feature type="transmembrane region" description="Helical" evidence="6">
    <location>
        <begin position="423"/>
        <end position="443"/>
    </location>
</feature>
<keyword evidence="3 6" id="KW-0133">Cell shape</keyword>
<feature type="transmembrane region" description="Helical" evidence="6">
    <location>
        <begin position="455"/>
        <end position="480"/>
    </location>
</feature>
<evidence type="ECO:0000256" key="6">
    <source>
        <dbReference type="HAMAP-Rule" id="MF_02079"/>
    </source>
</evidence>
<name>A0A1Z4GQ86_9CYAN</name>
<evidence type="ECO:0000313" key="8">
    <source>
        <dbReference type="Proteomes" id="UP000218287"/>
    </source>
</evidence>
<dbReference type="EMBL" id="AP018174">
    <property type="protein sequence ID" value="BAY19647.1"/>
    <property type="molecule type" value="Genomic_DNA"/>
</dbReference>
<dbReference type="PANTHER" id="PTHR30474">
    <property type="entry name" value="CELL CYCLE PROTEIN"/>
    <property type="match status" value="1"/>
</dbReference>
<dbReference type="GO" id="GO:0008955">
    <property type="term" value="F:peptidoglycan glycosyltransferase activity"/>
    <property type="evidence" value="ECO:0007669"/>
    <property type="project" value="UniProtKB-UniRule"/>
</dbReference>
<dbReference type="GO" id="GO:0032153">
    <property type="term" value="C:cell division site"/>
    <property type="evidence" value="ECO:0007669"/>
    <property type="project" value="TreeGrafter"/>
</dbReference>
<gene>
    <name evidence="6" type="primary">rodA</name>
    <name evidence="7" type="ORF">NIES21_55120</name>
</gene>
<dbReference type="GO" id="GO:0005886">
    <property type="term" value="C:plasma membrane"/>
    <property type="evidence" value="ECO:0007669"/>
    <property type="project" value="UniProtKB-SubCell"/>
</dbReference>
<keyword evidence="4 6" id="KW-1133">Transmembrane helix</keyword>
<feature type="transmembrane region" description="Helical" evidence="6">
    <location>
        <begin position="330"/>
        <end position="350"/>
    </location>
</feature>
<dbReference type="GO" id="GO:0009252">
    <property type="term" value="P:peptidoglycan biosynthetic process"/>
    <property type="evidence" value="ECO:0007669"/>
    <property type="project" value="UniProtKB-UniRule"/>
</dbReference>
<feature type="transmembrane region" description="Helical" evidence="6">
    <location>
        <begin position="492"/>
        <end position="511"/>
    </location>
</feature>
<evidence type="ECO:0000313" key="7">
    <source>
        <dbReference type="EMBL" id="BAY19647.1"/>
    </source>
</evidence>
<evidence type="ECO:0000256" key="4">
    <source>
        <dbReference type="ARBA" id="ARBA00022989"/>
    </source>
</evidence>
<comment type="pathway">
    <text evidence="6">Cell wall biogenesis; peptidoglycan biosynthesis.</text>
</comment>
<dbReference type="GO" id="GO:0071555">
    <property type="term" value="P:cell wall organization"/>
    <property type="evidence" value="ECO:0007669"/>
    <property type="project" value="UniProtKB-KW"/>
</dbReference>
<evidence type="ECO:0000256" key="5">
    <source>
        <dbReference type="ARBA" id="ARBA00023136"/>
    </source>
</evidence>
<dbReference type="NCBIfam" id="NF037961">
    <property type="entry name" value="RodA_shape"/>
    <property type="match status" value="1"/>
</dbReference>
<dbReference type="NCBIfam" id="TIGR02210">
    <property type="entry name" value="rodA_shape"/>
    <property type="match status" value="1"/>
</dbReference>
<feature type="transmembrane region" description="Helical" evidence="6">
    <location>
        <begin position="209"/>
        <end position="242"/>
    </location>
</feature>
<dbReference type="PANTHER" id="PTHR30474:SF1">
    <property type="entry name" value="PEPTIDOGLYCAN GLYCOSYLTRANSFERASE MRDB"/>
    <property type="match status" value="1"/>
</dbReference>
<keyword evidence="6" id="KW-0328">Glycosyltransferase</keyword>
<comment type="function">
    <text evidence="6">Peptidoglycan polymerase that is essential for cell wall elongation.</text>
</comment>
<comment type="similarity">
    <text evidence="6">Belongs to the SEDS family. MrdB/RodA subfamily.</text>
</comment>
<keyword evidence="6" id="KW-0961">Cell wall biogenesis/degradation</keyword>
<keyword evidence="2 6" id="KW-0812">Transmembrane</keyword>
<comment type="catalytic activity">
    <reaction evidence="6">
        <text>[GlcNAc-(1-&gt;4)-Mur2Ac(oyl-L-Ala-gamma-D-Glu-L-Lys-D-Ala-D-Ala)](n)-di-trans,octa-cis-undecaprenyl diphosphate + beta-D-GlcNAc-(1-&gt;4)-Mur2Ac(oyl-L-Ala-gamma-D-Glu-L-Lys-D-Ala-D-Ala)-di-trans,octa-cis-undecaprenyl diphosphate = [GlcNAc-(1-&gt;4)-Mur2Ac(oyl-L-Ala-gamma-D-Glu-L-Lys-D-Ala-D-Ala)](n+1)-di-trans,octa-cis-undecaprenyl diphosphate + di-trans,octa-cis-undecaprenyl diphosphate + H(+)</text>
        <dbReference type="Rhea" id="RHEA:23708"/>
        <dbReference type="Rhea" id="RHEA-COMP:9602"/>
        <dbReference type="Rhea" id="RHEA-COMP:9603"/>
        <dbReference type="ChEBI" id="CHEBI:15378"/>
        <dbReference type="ChEBI" id="CHEBI:58405"/>
        <dbReference type="ChEBI" id="CHEBI:60033"/>
        <dbReference type="ChEBI" id="CHEBI:78435"/>
        <dbReference type="EC" id="2.4.99.28"/>
    </reaction>
</comment>
<evidence type="ECO:0000256" key="1">
    <source>
        <dbReference type="ARBA" id="ARBA00004141"/>
    </source>
</evidence>
<dbReference type="AlphaFoldDB" id="A0A1Z4GQ86"/>
<dbReference type="GO" id="GO:0051301">
    <property type="term" value="P:cell division"/>
    <property type="evidence" value="ECO:0007669"/>
    <property type="project" value="InterPro"/>
</dbReference>
<accession>A0A1Z4GQ86</accession>
<keyword evidence="6" id="KW-1003">Cell membrane</keyword>
<feature type="transmembrane region" description="Helical" evidence="6">
    <location>
        <begin position="114"/>
        <end position="131"/>
    </location>
</feature>
<dbReference type="GO" id="GO:0008360">
    <property type="term" value="P:regulation of cell shape"/>
    <property type="evidence" value="ECO:0007669"/>
    <property type="project" value="UniProtKB-KW"/>
</dbReference>
<keyword evidence="8" id="KW-1185">Reference proteome</keyword>
<comment type="subcellular location">
    <subcellularLocation>
        <location evidence="6">Cell membrane</location>
        <topology evidence="6">Multi-pass membrane protein</topology>
    </subcellularLocation>
    <subcellularLocation>
        <location evidence="1">Membrane</location>
        <topology evidence="1">Multi-pass membrane protein</topology>
    </subcellularLocation>
</comment>
<dbReference type="Proteomes" id="UP000218287">
    <property type="component" value="Chromosome"/>
</dbReference>
<evidence type="ECO:0000256" key="2">
    <source>
        <dbReference type="ARBA" id="ARBA00022692"/>
    </source>
</evidence>
<keyword evidence="6" id="KW-0573">Peptidoglycan synthesis</keyword>
<evidence type="ECO:0000256" key="3">
    <source>
        <dbReference type="ARBA" id="ARBA00022960"/>
    </source>
</evidence>
<keyword evidence="6" id="KW-0808">Transferase</keyword>
<dbReference type="EC" id="2.4.99.28" evidence="6"/>
<dbReference type="InterPro" id="IPR011923">
    <property type="entry name" value="RodA/MrdB"/>
</dbReference>
<feature type="transmembrane region" description="Helical" evidence="6">
    <location>
        <begin position="143"/>
        <end position="162"/>
    </location>
</feature>
<dbReference type="UniPathway" id="UPA00219"/>
<organism evidence="7 8">
    <name type="scientific">Anabaenopsis circularis NIES-21</name>
    <dbReference type="NCBI Taxonomy" id="1085406"/>
    <lineage>
        <taxon>Bacteria</taxon>
        <taxon>Bacillati</taxon>
        <taxon>Cyanobacteriota</taxon>
        <taxon>Cyanophyceae</taxon>
        <taxon>Nostocales</taxon>
        <taxon>Nodulariaceae</taxon>
        <taxon>Anabaenopsis</taxon>
    </lineage>
</organism>
<keyword evidence="5 6" id="KW-0472">Membrane</keyword>